<sequence>MKTSSTGRGTSGTDLQDLGLDLPGMGTLAAAGRVPPPEQRVVAGALAAVRAAGEREKAAPGGVRVRRPRRRTVAVAVVLAGAAAAAVLPTVDFGGGRPGASAQAAEFLTSMAAKGGAPGLGGAPYWKVATLVGGDQPPSAVNAYYSRTTFTLEMATGLAAKPWARKTAHAQPGTSTLLFGDATNAVHWDDLAALPTDPAELARRLEGDWSDGIGTFQVVSEALGSAPVSPQVRSALFQVLARMPGVRLVGTAHDATGRTGTELSLTAHAGTANAGTVTIVVDPRTGRLLQQELVDSRQDLRVTYLSAGPAARIG</sequence>
<dbReference type="EMBL" id="CAJVAX010000004">
    <property type="protein sequence ID" value="CAG7617583.1"/>
    <property type="molecule type" value="Genomic_DNA"/>
</dbReference>
<protein>
    <submittedName>
        <fullName evidence="2">Uncharacterized protein</fullName>
    </submittedName>
</protein>
<dbReference type="RefSeq" id="WP_205045924.1">
    <property type="nucleotide sequence ID" value="NZ_CAJVAX010000004.1"/>
</dbReference>
<feature type="transmembrane region" description="Helical" evidence="1">
    <location>
        <begin position="73"/>
        <end position="91"/>
    </location>
</feature>
<evidence type="ECO:0000256" key="1">
    <source>
        <dbReference type="SAM" id="Phobius"/>
    </source>
</evidence>
<name>A0A9W4ECX4_9ACTN</name>
<dbReference type="Proteomes" id="UP001153328">
    <property type="component" value="Unassembled WGS sequence"/>
</dbReference>
<comment type="caution">
    <text evidence="2">The sequence shown here is derived from an EMBL/GenBank/DDBJ whole genome shotgun (WGS) entry which is preliminary data.</text>
</comment>
<keyword evidence="1" id="KW-0472">Membrane</keyword>
<gene>
    <name evidence="2" type="ORF">SBRY_120040</name>
</gene>
<reference evidence="2" key="1">
    <citation type="submission" date="2021-06" db="EMBL/GenBank/DDBJ databases">
        <authorList>
            <person name="Arsene-Ploetze F."/>
        </authorList>
    </citation>
    <scope>NUCLEOTIDE SEQUENCE</scope>
    <source>
        <strain evidence="2">SBRY1</strain>
    </source>
</reference>
<keyword evidence="1" id="KW-1133">Transmembrane helix</keyword>
<organism evidence="2 3">
    <name type="scientific">Actinacidiphila bryophytorum</name>
    <dbReference type="NCBI Taxonomy" id="1436133"/>
    <lineage>
        <taxon>Bacteria</taxon>
        <taxon>Bacillati</taxon>
        <taxon>Actinomycetota</taxon>
        <taxon>Actinomycetes</taxon>
        <taxon>Kitasatosporales</taxon>
        <taxon>Streptomycetaceae</taxon>
        <taxon>Actinacidiphila</taxon>
    </lineage>
</organism>
<dbReference type="AlphaFoldDB" id="A0A9W4ECX4"/>
<evidence type="ECO:0000313" key="3">
    <source>
        <dbReference type="Proteomes" id="UP001153328"/>
    </source>
</evidence>
<evidence type="ECO:0000313" key="2">
    <source>
        <dbReference type="EMBL" id="CAG7617583.1"/>
    </source>
</evidence>
<keyword evidence="1" id="KW-0812">Transmembrane</keyword>
<accession>A0A9W4ECX4</accession>
<proteinExistence type="predicted"/>
<keyword evidence="3" id="KW-1185">Reference proteome</keyword>